<evidence type="ECO:0000256" key="2">
    <source>
        <dbReference type="ARBA" id="ARBA00005563"/>
    </source>
</evidence>
<evidence type="ECO:0000256" key="1">
    <source>
        <dbReference type="ARBA" id="ARBA00004123"/>
    </source>
</evidence>
<dbReference type="GO" id="GO:0031573">
    <property type="term" value="P:mitotic intra-S DNA damage checkpoint signaling"/>
    <property type="evidence" value="ECO:0007669"/>
    <property type="project" value="TreeGrafter"/>
</dbReference>
<comment type="similarity">
    <text evidence="2 4">Belongs to the HUS1 family.</text>
</comment>
<evidence type="ECO:0000256" key="4">
    <source>
        <dbReference type="PIRNR" id="PIRNR011312"/>
    </source>
</evidence>
<reference evidence="5" key="1">
    <citation type="submission" date="2022-08" db="EMBL/GenBank/DDBJ databases">
        <authorList>
            <consortium name="DOE Joint Genome Institute"/>
            <person name="Min B."/>
            <person name="Riley R."/>
            <person name="Sierra-Patev S."/>
            <person name="Naranjo-Ortiz M."/>
            <person name="Looney B."/>
            <person name="Konkel Z."/>
            <person name="Slot J.C."/>
            <person name="Sakamoto Y."/>
            <person name="Steenwyk J.L."/>
            <person name="Rokas A."/>
            <person name="Carro J."/>
            <person name="Camarero S."/>
            <person name="Ferreira P."/>
            <person name="Molpeceres G."/>
            <person name="Ruiz-Duenas F.J."/>
            <person name="Serrano A."/>
            <person name="Henrissat B."/>
            <person name="Drula E."/>
            <person name="Hughes K.W."/>
            <person name="Mata J.L."/>
            <person name="Ishikawa N.K."/>
            <person name="Vargas-Isla R."/>
            <person name="Ushijima S."/>
            <person name="Smith C.A."/>
            <person name="Ahrendt S."/>
            <person name="Andreopoulos W."/>
            <person name="He G."/>
            <person name="Labutti K."/>
            <person name="Lipzen A."/>
            <person name="Ng V."/>
            <person name="Sandor L."/>
            <person name="Barry K."/>
            <person name="Martinez A.T."/>
            <person name="Xiao Y."/>
            <person name="Gibbons J.G."/>
            <person name="Terashima K."/>
            <person name="Hibbett D.S."/>
            <person name="Grigoriev I.V."/>
        </authorList>
    </citation>
    <scope>NUCLEOTIDE SEQUENCE</scope>
    <source>
        <strain evidence="5">TFB9207</strain>
    </source>
</reference>
<dbReference type="PANTHER" id="PTHR12900">
    <property type="entry name" value="MITOTIC AND DNA DAMAGE CHECKPOINT PROTEIN HUS1"/>
    <property type="match status" value="1"/>
</dbReference>
<evidence type="ECO:0000313" key="6">
    <source>
        <dbReference type="Proteomes" id="UP001163846"/>
    </source>
</evidence>
<gene>
    <name evidence="5" type="ORF">F5878DRAFT_633908</name>
</gene>
<keyword evidence="3" id="KW-0539">Nucleus</keyword>
<dbReference type="GO" id="GO:0006289">
    <property type="term" value="P:nucleotide-excision repair"/>
    <property type="evidence" value="ECO:0007669"/>
    <property type="project" value="TreeGrafter"/>
</dbReference>
<dbReference type="Pfam" id="PF04005">
    <property type="entry name" value="Hus1"/>
    <property type="match status" value="1"/>
</dbReference>
<dbReference type="AlphaFoldDB" id="A0AA38NYF6"/>
<dbReference type="GO" id="GO:0000724">
    <property type="term" value="P:double-strand break repair via homologous recombination"/>
    <property type="evidence" value="ECO:0007669"/>
    <property type="project" value="TreeGrafter"/>
</dbReference>
<sequence length="303" mass="33471">MRFRAGIENVTTLFRIIQSVEKLQKKCIIKFTEDNMHVICNSDANEGGIQVWSQIKIDSIFNSYRIQSNSNNEITVNLSCDALMGALKSASTSAGTSNSTSGSTYETDEVIVKLAKKNDQAVLNFEITGTTRAGRKVKIEHDVKIEVMKPADVAKLNEPMCPEPDIHVLLPSLQKIRTIVERLRSMSDILAVRASHNGCLQLSINTESVKVDTEWKNCTIPQMMREGASQDSADDDPPDPEHLFSVLVSVRSFLKFLSSHVVSTTTIACVCQNHCLILYVYIGDVADAGGVLTFYIPAIIDDE</sequence>
<evidence type="ECO:0000256" key="3">
    <source>
        <dbReference type="ARBA" id="ARBA00023242"/>
    </source>
</evidence>
<evidence type="ECO:0000313" key="5">
    <source>
        <dbReference type="EMBL" id="KAJ3832916.1"/>
    </source>
</evidence>
<dbReference type="GO" id="GO:0035861">
    <property type="term" value="C:site of double-strand break"/>
    <property type="evidence" value="ECO:0007669"/>
    <property type="project" value="TreeGrafter"/>
</dbReference>
<comment type="subcellular location">
    <subcellularLocation>
        <location evidence="1">Nucleus</location>
    </subcellularLocation>
</comment>
<dbReference type="PIRSF" id="PIRSF011312">
    <property type="entry name" value="Cell_cycle_HUS1"/>
    <property type="match status" value="1"/>
</dbReference>
<dbReference type="GO" id="GO:0044778">
    <property type="term" value="P:meiotic DNA integrity checkpoint signaling"/>
    <property type="evidence" value="ECO:0007669"/>
    <property type="project" value="TreeGrafter"/>
</dbReference>
<name>A0AA38NYF6_9AGAR</name>
<dbReference type="GO" id="GO:0030896">
    <property type="term" value="C:checkpoint clamp complex"/>
    <property type="evidence" value="ECO:0007669"/>
    <property type="project" value="InterPro"/>
</dbReference>
<dbReference type="GO" id="GO:0005730">
    <property type="term" value="C:nucleolus"/>
    <property type="evidence" value="ECO:0007669"/>
    <property type="project" value="InterPro"/>
</dbReference>
<proteinExistence type="inferred from homology"/>
<dbReference type="Gene3D" id="3.70.10.10">
    <property type="match status" value="1"/>
</dbReference>
<comment type="caution">
    <text evidence="5">The sequence shown here is derived from an EMBL/GenBank/DDBJ whole genome shotgun (WGS) entry which is preliminary data.</text>
</comment>
<dbReference type="Proteomes" id="UP001163846">
    <property type="component" value="Unassembled WGS sequence"/>
</dbReference>
<protein>
    <recommendedName>
        <fullName evidence="4">Checkpoint protein</fullName>
    </recommendedName>
</protein>
<accession>A0AA38NYF6</accession>
<dbReference type="PANTHER" id="PTHR12900:SF0">
    <property type="entry name" value="CHECKPOINT PROTEIN"/>
    <property type="match status" value="1"/>
</dbReference>
<dbReference type="GO" id="GO:0033314">
    <property type="term" value="P:mitotic DNA replication checkpoint signaling"/>
    <property type="evidence" value="ECO:0007669"/>
    <property type="project" value="TreeGrafter"/>
</dbReference>
<dbReference type="EMBL" id="MU806817">
    <property type="protein sequence ID" value="KAJ3832916.1"/>
    <property type="molecule type" value="Genomic_DNA"/>
</dbReference>
<organism evidence="5 6">
    <name type="scientific">Lentinula raphanica</name>
    <dbReference type="NCBI Taxonomy" id="153919"/>
    <lineage>
        <taxon>Eukaryota</taxon>
        <taxon>Fungi</taxon>
        <taxon>Dikarya</taxon>
        <taxon>Basidiomycota</taxon>
        <taxon>Agaricomycotina</taxon>
        <taxon>Agaricomycetes</taxon>
        <taxon>Agaricomycetidae</taxon>
        <taxon>Agaricales</taxon>
        <taxon>Marasmiineae</taxon>
        <taxon>Omphalotaceae</taxon>
        <taxon>Lentinula</taxon>
    </lineage>
</organism>
<dbReference type="InterPro" id="IPR007150">
    <property type="entry name" value="HUS1/Mec3"/>
</dbReference>
<keyword evidence="6" id="KW-1185">Reference proteome</keyword>
<dbReference type="GO" id="GO:0000723">
    <property type="term" value="P:telomere maintenance"/>
    <property type="evidence" value="ECO:0007669"/>
    <property type="project" value="TreeGrafter"/>
</dbReference>
<dbReference type="SUPFAM" id="SSF55979">
    <property type="entry name" value="DNA clamp"/>
    <property type="match status" value="1"/>
</dbReference>
<dbReference type="InterPro" id="IPR016580">
    <property type="entry name" value="HUS1"/>
</dbReference>
<dbReference type="InterPro" id="IPR046938">
    <property type="entry name" value="DNA_clamp_sf"/>
</dbReference>